<dbReference type="EMBL" id="VEPZ02000855">
    <property type="protein sequence ID" value="KAE8716072.1"/>
    <property type="molecule type" value="Genomic_DNA"/>
</dbReference>
<comment type="caution">
    <text evidence="2">The sequence shown here is derived from an EMBL/GenBank/DDBJ whole genome shotgun (WGS) entry which is preliminary data.</text>
</comment>
<gene>
    <name evidence="2" type="ORF">F3Y22_tig00110156pilonHSYRG00324</name>
</gene>
<dbReference type="Pfam" id="PF04749">
    <property type="entry name" value="PLAC8"/>
    <property type="match status" value="1"/>
</dbReference>
<evidence type="ECO:0000313" key="2">
    <source>
        <dbReference type="EMBL" id="KAE8716072.1"/>
    </source>
</evidence>
<protein>
    <submittedName>
        <fullName evidence="2">Uncharacterized protein</fullName>
    </submittedName>
</protein>
<evidence type="ECO:0000313" key="3">
    <source>
        <dbReference type="Proteomes" id="UP000436088"/>
    </source>
</evidence>
<keyword evidence="3" id="KW-1185">Reference proteome</keyword>
<feature type="region of interest" description="Disordered" evidence="1">
    <location>
        <begin position="1"/>
        <end position="36"/>
    </location>
</feature>
<reference evidence="2" key="1">
    <citation type="submission" date="2019-09" db="EMBL/GenBank/DDBJ databases">
        <title>Draft genome information of white flower Hibiscus syriacus.</title>
        <authorList>
            <person name="Kim Y.-M."/>
        </authorList>
    </citation>
    <scope>NUCLEOTIDE SEQUENCE [LARGE SCALE GENOMIC DNA]</scope>
    <source>
        <strain evidence="2">YM2019G1</strain>
    </source>
</reference>
<dbReference type="InterPro" id="IPR006461">
    <property type="entry name" value="PLAC_motif_containing"/>
</dbReference>
<dbReference type="Proteomes" id="UP000436088">
    <property type="component" value="Unassembled WGS sequence"/>
</dbReference>
<feature type="region of interest" description="Disordered" evidence="1">
    <location>
        <begin position="53"/>
        <end position="85"/>
    </location>
</feature>
<name>A0A6A3BM04_HIBSY</name>
<dbReference type="PANTHER" id="PTHR15907">
    <property type="entry name" value="DUF614 FAMILY PROTEIN-RELATED"/>
    <property type="match status" value="1"/>
</dbReference>
<organism evidence="2 3">
    <name type="scientific">Hibiscus syriacus</name>
    <name type="common">Rose of Sharon</name>
    <dbReference type="NCBI Taxonomy" id="106335"/>
    <lineage>
        <taxon>Eukaryota</taxon>
        <taxon>Viridiplantae</taxon>
        <taxon>Streptophyta</taxon>
        <taxon>Embryophyta</taxon>
        <taxon>Tracheophyta</taxon>
        <taxon>Spermatophyta</taxon>
        <taxon>Magnoliopsida</taxon>
        <taxon>eudicotyledons</taxon>
        <taxon>Gunneridae</taxon>
        <taxon>Pentapetalae</taxon>
        <taxon>rosids</taxon>
        <taxon>malvids</taxon>
        <taxon>Malvales</taxon>
        <taxon>Malvaceae</taxon>
        <taxon>Malvoideae</taxon>
        <taxon>Hibiscus</taxon>
    </lineage>
</organism>
<proteinExistence type="predicted"/>
<evidence type="ECO:0000256" key="1">
    <source>
        <dbReference type="SAM" id="MobiDB-lite"/>
    </source>
</evidence>
<sequence length="152" mass="16505">MGRLPMESQSQFQHLSPQPQPQAAFYPYPPPSQQQQAAVVYPQPQNSVNVVQVPPYHTTSPMSPMPQSHPNVVPTTGSLHGGVPVGTPVQHPPMPSPLIKPVHNVPWTVGLFDCMEDPTITLITAVFPCVTFGQIADVLDNRNTSNNIKGKV</sequence>
<feature type="compositionally biased region" description="Polar residues" evidence="1">
    <location>
        <begin position="57"/>
        <end position="78"/>
    </location>
</feature>
<accession>A0A6A3BM04</accession>
<dbReference type="AlphaFoldDB" id="A0A6A3BM04"/>